<organism evidence="3 4">
    <name type="scientific">Psychrobacter luti</name>
    <dbReference type="NCBI Taxonomy" id="198481"/>
    <lineage>
        <taxon>Bacteria</taxon>
        <taxon>Pseudomonadati</taxon>
        <taxon>Pseudomonadota</taxon>
        <taxon>Gammaproteobacteria</taxon>
        <taxon>Moraxellales</taxon>
        <taxon>Moraxellaceae</taxon>
        <taxon>Psychrobacter</taxon>
    </lineage>
</organism>
<dbReference type="PANTHER" id="PTHR12526">
    <property type="entry name" value="GLYCOSYLTRANSFERASE"/>
    <property type="match status" value="1"/>
</dbReference>
<keyword evidence="3" id="KW-0808">Transferase</keyword>
<dbReference type="PANTHER" id="PTHR12526:SF630">
    <property type="entry name" value="GLYCOSYLTRANSFERASE"/>
    <property type="match status" value="1"/>
</dbReference>
<dbReference type="Pfam" id="PF13439">
    <property type="entry name" value="Glyco_transf_4"/>
    <property type="match status" value="1"/>
</dbReference>
<dbReference type="SUPFAM" id="SSF53756">
    <property type="entry name" value="UDP-Glycosyltransferase/glycogen phosphorylase"/>
    <property type="match status" value="1"/>
</dbReference>
<dbReference type="InterPro" id="IPR001296">
    <property type="entry name" value="Glyco_trans_1"/>
</dbReference>
<reference evidence="3 4" key="1">
    <citation type="submission" date="2020-08" db="EMBL/GenBank/DDBJ databases">
        <title>Genomic Encyclopedia of Type Strains, Phase III (KMG-III): the genomes of soil and plant-associated and newly described type strains.</title>
        <authorList>
            <person name="Whitman W."/>
        </authorList>
    </citation>
    <scope>NUCLEOTIDE SEQUENCE [LARGE SCALE GENOMIC DNA]</scope>
    <source>
        <strain evidence="3 4">CECT 5885</strain>
    </source>
</reference>
<evidence type="ECO:0000259" key="2">
    <source>
        <dbReference type="Pfam" id="PF13439"/>
    </source>
</evidence>
<dbReference type="Pfam" id="PF00534">
    <property type="entry name" value="Glycos_transf_1"/>
    <property type="match status" value="1"/>
</dbReference>
<dbReference type="CDD" id="cd03811">
    <property type="entry name" value="GT4_GT28_WabH-like"/>
    <property type="match status" value="1"/>
</dbReference>
<name>A0A839TEH4_9GAMM</name>
<gene>
    <name evidence="3" type="ORF">FHS24_002279</name>
</gene>
<dbReference type="EMBL" id="JACHXL010000007">
    <property type="protein sequence ID" value="MBB3107747.1"/>
    <property type="molecule type" value="Genomic_DNA"/>
</dbReference>
<feature type="domain" description="Glycosyltransferase subfamily 4-like N-terminal" evidence="2">
    <location>
        <begin position="14"/>
        <end position="174"/>
    </location>
</feature>
<protein>
    <submittedName>
        <fullName evidence="3">Glycosyltransferase involved in cell wall biosynthesis</fullName>
    </submittedName>
</protein>
<dbReference type="Gene3D" id="3.40.50.2000">
    <property type="entry name" value="Glycogen Phosphorylase B"/>
    <property type="match status" value="2"/>
</dbReference>
<evidence type="ECO:0000259" key="1">
    <source>
        <dbReference type="Pfam" id="PF00534"/>
    </source>
</evidence>
<feature type="domain" description="Glycosyl transferase family 1" evidence="1">
    <location>
        <begin position="189"/>
        <end position="344"/>
    </location>
</feature>
<sequence length="361" mass="39730">MKKIAFFLPDLRCGGAEKVALLLANEFIKQGFKVDMVLSKAQGEFLLELNSQIRIVDLKADRIRYVFKPLLKYFKSEKPDVVLASMWPLTLLAVVAFKSAKLSGSVLVSDHTTFSQAPLMKKRSTRWFFKYSLSLVYPFADAIVAVSDGVADDLCGLGGLRRKSITVISNPVEINTDLCLKEEGFRNWKNYKGKKIIAVGALKKEKDYPSLLEAFSHLLKKEDAYLTILGQGDLLADLEALAINLDIAERVDFAGFSRRPSAWIASSDLLVLSSNCEGFGNVLIEAMSVGTPVVSTDCKSGPKEILENGKYGILVPVGDVSALAKAMCKSINNTHDKNALKSRAADFSVDKIAKQYIEAFK</sequence>
<dbReference type="InterPro" id="IPR028098">
    <property type="entry name" value="Glyco_trans_4-like_N"/>
</dbReference>
<accession>A0A839TEH4</accession>
<comment type="caution">
    <text evidence="3">The sequence shown here is derived from an EMBL/GenBank/DDBJ whole genome shotgun (WGS) entry which is preliminary data.</text>
</comment>
<evidence type="ECO:0000313" key="3">
    <source>
        <dbReference type="EMBL" id="MBB3107747.1"/>
    </source>
</evidence>
<dbReference type="Proteomes" id="UP000588111">
    <property type="component" value="Unassembled WGS sequence"/>
</dbReference>
<dbReference type="AlphaFoldDB" id="A0A839TEH4"/>
<keyword evidence="4" id="KW-1185">Reference proteome</keyword>
<dbReference type="GO" id="GO:0016757">
    <property type="term" value="F:glycosyltransferase activity"/>
    <property type="evidence" value="ECO:0007669"/>
    <property type="project" value="InterPro"/>
</dbReference>
<dbReference type="RefSeq" id="WP_183621200.1">
    <property type="nucleotide sequence ID" value="NZ_CAJHAH010000008.1"/>
</dbReference>
<dbReference type="GO" id="GO:1901135">
    <property type="term" value="P:carbohydrate derivative metabolic process"/>
    <property type="evidence" value="ECO:0007669"/>
    <property type="project" value="UniProtKB-ARBA"/>
</dbReference>
<proteinExistence type="predicted"/>
<evidence type="ECO:0000313" key="4">
    <source>
        <dbReference type="Proteomes" id="UP000588111"/>
    </source>
</evidence>